<dbReference type="InterPro" id="IPR027417">
    <property type="entry name" value="P-loop_NTPase"/>
</dbReference>
<evidence type="ECO:0000259" key="1">
    <source>
        <dbReference type="PROSITE" id="PS51199"/>
    </source>
</evidence>
<comment type="caution">
    <text evidence="2">The sequence shown here is derived from an EMBL/GenBank/DDBJ whole genome shotgun (WGS) entry which is preliminary data.</text>
</comment>
<dbReference type="EMBL" id="ANOF01000034">
    <property type="protein sequence ID" value="EMI28478.1"/>
    <property type="molecule type" value="Genomic_DNA"/>
</dbReference>
<keyword evidence="2" id="KW-0378">Hydrolase</keyword>
<dbReference type="GO" id="GO:0005524">
    <property type="term" value="F:ATP binding"/>
    <property type="evidence" value="ECO:0007669"/>
    <property type="project" value="InterPro"/>
</dbReference>
<keyword evidence="2" id="KW-0547">Nucleotide-binding</keyword>
<dbReference type="PATRIC" id="fig|1263868.3.peg.1031"/>
<proteinExistence type="predicted"/>
<dbReference type="SUPFAM" id="SSF52540">
    <property type="entry name" value="P-loop containing nucleoside triphosphate hydrolases"/>
    <property type="match status" value="1"/>
</dbReference>
<keyword evidence="2" id="KW-0347">Helicase</keyword>
<dbReference type="Gene3D" id="3.40.50.300">
    <property type="entry name" value="P-loop containing nucleotide triphosphate hydrolases"/>
    <property type="match status" value="1"/>
</dbReference>
<gene>
    <name evidence="2" type="ORF">RESH_00953</name>
</gene>
<dbReference type="InterPro" id="IPR007694">
    <property type="entry name" value="DNA_helicase_DnaB-like_C"/>
</dbReference>
<dbReference type="AlphaFoldDB" id="M5SA09"/>
<dbReference type="GO" id="GO:0003678">
    <property type="term" value="F:DNA helicase activity"/>
    <property type="evidence" value="ECO:0007669"/>
    <property type="project" value="InterPro"/>
</dbReference>
<evidence type="ECO:0000313" key="3">
    <source>
        <dbReference type="Proteomes" id="UP000011996"/>
    </source>
</evidence>
<dbReference type="STRING" id="1263868.RESH_00953"/>
<feature type="domain" description="SF4 helicase" evidence="1">
    <location>
        <begin position="1"/>
        <end position="234"/>
    </location>
</feature>
<reference evidence="2 3" key="1">
    <citation type="journal article" date="2013" name="Mar. Genomics">
        <title>Expression of sulfatases in Rhodopirellula baltica and the diversity of sulfatases in the genus Rhodopirellula.</title>
        <authorList>
            <person name="Wegner C.E."/>
            <person name="Richter-Heitmann T."/>
            <person name="Klindworth A."/>
            <person name="Klockow C."/>
            <person name="Richter M."/>
            <person name="Achstetter T."/>
            <person name="Glockner F.O."/>
            <person name="Harder J."/>
        </authorList>
    </citation>
    <scope>NUCLEOTIDE SEQUENCE [LARGE SCALE GENOMIC DNA]</scope>
    <source>
        <strain evidence="2 3">SH398</strain>
    </source>
</reference>
<evidence type="ECO:0000313" key="2">
    <source>
        <dbReference type="EMBL" id="EMI28478.1"/>
    </source>
</evidence>
<name>M5SA09_9BACT</name>
<protein>
    <submittedName>
        <fullName evidence="2">Replicative DNA helicase</fullName>
    </submittedName>
</protein>
<dbReference type="PROSITE" id="PS51199">
    <property type="entry name" value="SF4_HELICASE"/>
    <property type="match status" value="1"/>
</dbReference>
<dbReference type="GO" id="GO:0005829">
    <property type="term" value="C:cytosol"/>
    <property type="evidence" value="ECO:0007669"/>
    <property type="project" value="TreeGrafter"/>
</dbReference>
<organism evidence="2 3">
    <name type="scientific">Rhodopirellula europaea SH398</name>
    <dbReference type="NCBI Taxonomy" id="1263868"/>
    <lineage>
        <taxon>Bacteria</taxon>
        <taxon>Pseudomonadati</taxon>
        <taxon>Planctomycetota</taxon>
        <taxon>Planctomycetia</taxon>
        <taxon>Pirellulales</taxon>
        <taxon>Pirellulaceae</taxon>
        <taxon>Rhodopirellula</taxon>
    </lineage>
</organism>
<dbReference type="Proteomes" id="UP000011996">
    <property type="component" value="Unassembled WGS sequence"/>
</dbReference>
<dbReference type="PANTHER" id="PTHR30153">
    <property type="entry name" value="REPLICATIVE DNA HELICASE DNAB"/>
    <property type="match status" value="1"/>
</dbReference>
<sequence length="249" mass="27556">MGKTAFTMQCVVEAMLLNEKLRVCVANVEMPPERLLERQLSRLSGVRLDDIQTRKLTSNQKKGLKESFADLDRISERLVYVQSPMTLDNVANAADFIDADLIVLDYIQRIQPKGQHSDRRGSVDATMDSLRQFAAAGCSVLALSAVGRSKDSRGRSSYSGDGLSLASFRETSEIEFGADEAYMLVPANGADADSTDEVVDVSLRQLKSRYGKPDQIDLSFDRSIQSFDLKTKESPLGTFSSLWETPNEN</sequence>
<keyword evidence="2" id="KW-0067">ATP-binding</keyword>
<dbReference type="PANTHER" id="PTHR30153:SF2">
    <property type="entry name" value="REPLICATIVE DNA HELICASE"/>
    <property type="match status" value="1"/>
</dbReference>
<dbReference type="Pfam" id="PF03796">
    <property type="entry name" value="DnaB_C"/>
    <property type="match status" value="1"/>
</dbReference>
<dbReference type="GO" id="GO:0006260">
    <property type="term" value="P:DNA replication"/>
    <property type="evidence" value="ECO:0007669"/>
    <property type="project" value="InterPro"/>
</dbReference>
<accession>M5SA09</accession>